<reference evidence="4" key="1">
    <citation type="submission" date="2012-12" db="EMBL/GenBank/DDBJ databases">
        <authorList>
            <person name="Hellsten U."/>
            <person name="Grimwood J."/>
            <person name="Chapman J.A."/>
            <person name="Shapiro H."/>
            <person name="Aerts A."/>
            <person name="Otillar R.P."/>
            <person name="Terry A.Y."/>
            <person name="Boore J.L."/>
            <person name="Simakov O."/>
            <person name="Marletaz F."/>
            <person name="Cho S.-J."/>
            <person name="Edsinger-Gonzales E."/>
            <person name="Havlak P."/>
            <person name="Kuo D.-H."/>
            <person name="Larsson T."/>
            <person name="Lv J."/>
            <person name="Arendt D."/>
            <person name="Savage R."/>
            <person name="Osoegawa K."/>
            <person name="de Jong P."/>
            <person name="Lindberg D.R."/>
            <person name="Seaver E.C."/>
            <person name="Weisblat D.A."/>
            <person name="Putnam N.H."/>
            <person name="Grigoriev I.V."/>
            <person name="Rokhsar D.S."/>
        </authorList>
    </citation>
    <scope>NUCLEOTIDE SEQUENCE</scope>
    <source>
        <strain evidence="4">I ESC-2004</strain>
    </source>
</reference>
<organism evidence="2">
    <name type="scientific">Capitella teleta</name>
    <name type="common">Polychaete worm</name>
    <dbReference type="NCBI Taxonomy" id="283909"/>
    <lineage>
        <taxon>Eukaryota</taxon>
        <taxon>Metazoa</taxon>
        <taxon>Spiralia</taxon>
        <taxon>Lophotrochozoa</taxon>
        <taxon>Annelida</taxon>
        <taxon>Polychaeta</taxon>
        <taxon>Sedentaria</taxon>
        <taxon>Scolecida</taxon>
        <taxon>Capitellidae</taxon>
        <taxon>Capitella</taxon>
    </lineage>
</organism>
<reference evidence="2 4" key="2">
    <citation type="journal article" date="2013" name="Nature">
        <title>Insights into bilaterian evolution from three spiralian genomes.</title>
        <authorList>
            <person name="Simakov O."/>
            <person name="Marletaz F."/>
            <person name="Cho S.J."/>
            <person name="Edsinger-Gonzales E."/>
            <person name="Havlak P."/>
            <person name="Hellsten U."/>
            <person name="Kuo D.H."/>
            <person name="Larsson T."/>
            <person name="Lv J."/>
            <person name="Arendt D."/>
            <person name="Savage R."/>
            <person name="Osoegawa K."/>
            <person name="de Jong P."/>
            <person name="Grimwood J."/>
            <person name="Chapman J.A."/>
            <person name="Shapiro H."/>
            <person name="Aerts A."/>
            <person name="Otillar R.P."/>
            <person name="Terry A.Y."/>
            <person name="Boore J.L."/>
            <person name="Grigoriev I.V."/>
            <person name="Lindberg D.R."/>
            <person name="Seaver E.C."/>
            <person name="Weisblat D.A."/>
            <person name="Putnam N.H."/>
            <person name="Rokhsar D.S."/>
        </authorList>
    </citation>
    <scope>NUCLEOTIDE SEQUENCE</scope>
    <source>
        <strain evidence="2 4">I ESC-2004</strain>
    </source>
</reference>
<dbReference type="AlphaFoldDB" id="R7TTF3"/>
<feature type="signal peptide" evidence="1">
    <location>
        <begin position="1"/>
        <end position="22"/>
    </location>
</feature>
<evidence type="ECO:0000313" key="3">
    <source>
        <dbReference type="EnsemblMetazoa" id="CapteP194773"/>
    </source>
</evidence>
<evidence type="ECO:0000313" key="4">
    <source>
        <dbReference type="Proteomes" id="UP000014760"/>
    </source>
</evidence>
<dbReference type="EMBL" id="AMQN01011133">
    <property type="status" value="NOT_ANNOTATED_CDS"/>
    <property type="molecule type" value="Genomic_DNA"/>
</dbReference>
<dbReference type="EnsemblMetazoa" id="CapteT194773">
    <property type="protein sequence ID" value="CapteP194773"/>
    <property type="gene ID" value="CapteG194773"/>
</dbReference>
<feature type="chain" id="PRO_5008787354" description="UPAR/Ly6 domain-containing protein" evidence="1">
    <location>
        <begin position="23"/>
        <end position="117"/>
    </location>
</feature>
<dbReference type="Proteomes" id="UP000014760">
    <property type="component" value="Unassembled WGS sequence"/>
</dbReference>
<accession>R7TTF3</accession>
<dbReference type="EMBL" id="KB308715">
    <property type="protein sequence ID" value="ELT96944.1"/>
    <property type="molecule type" value="Genomic_DNA"/>
</dbReference>
<protein>
    <recommendedName>
        <fullName evidence="5">UPAR/Ly6 domain-containing protein</fullName>
    </recommendedName>
</protein>
<evidence type="ECO:0008006" key="5">
    <source>
        <dbReference type="Google" id="ProtNLM"/>
    </source>
</evidence>
<gene>
    <name evidence="2" type="ORF">CAPTEDRAFT_194773</name>
</gene>
<dbReference type="HOGENOM" id="CLU_2087100_0_0_1"/>
<dbReference type="OMA" id="SEKECAS"/>
<sequence length="117" mass="12171">MKTHFGVIVLLIGSLYPITSEAVRCYEYSIASQKTQCTGEMCLKTALSADGVTVESGSCVSASGVIIGCTDNTVIGIKTTTCYCDTDLCNGAEGLGRRPGILLGLLLSALMSLLIAQ</sequence>
<name>R7TTF3_CAPTE</name>
<dbReference type="InterPro" id="IPR045860">
    <property type="entry name" value="Snake_toxin-like_sf"/>
</dbReference>
<dbReference type="SUPFAM" id="SSF57302">
    <property type="entry name" value="Snake toxin-like"/>
    <property type="match status" value="1"/>
</dbReference>
<keyword evidence="4" id="KW-1185">Reference proteome</keyword>
<keyword evidence="1" id="KW-0732">Signal</keyword>
<evidence type="ECO:0000313" key="2">
    <source>
        <dbReference type="EMBL" id="ELT96944.1"/>
    </source>
</evidence>
<proteinExistence type="predicted"/>
<reference evidence="3" key="3">
    <citation type="submission" date="2015-06" db="UniProtKB">
        <authorList>
            <consortium name="EnsemblMetazoa"/>
        </authorList>
    </citation>
    <scope>IDENTIFICATION</scope>
</reference>
<evidence type="ECO:0000256" key="1">
    <source>
        <dbReference type="SAM" id="SignalP"/>
    </source>
</evidence>
<dbReference type="OrthoDB" id="6496929at2759"/>